<dbReference type="Proteomes" id="UP001443914">
    <property type="component" value="Unassembled WGS sequence"/>
</dbReference>
<name>A0AAW1GUU2_SAPOF</name>
<dbReference type="EMBL" id="JBDFQZ010000013">
    <property type="protein sequence ID" value="KAK9668639.1"/>
    <property type="molecule type" value="Genomic_DNA"/>
</dbReference>
<accession>A0AAW1GUU2</accession>
<sequence>MPSFFFRFPLTLSCSAKKPSIRLLQETSACQVAEIRRRSVGAWRCARKRLFPPCVEQQQNNVNIFYFLERRLIKVQKFKKITLATCHRHPRNNSRPRASSSLLRYGIGTCCSLGN</sequence>
<evidence type="ECO:0008006" key="3">
    <source>
        <dbReference type="Google" id="ProtNLM"/>
    </source>
</evidence>
<reference evidence="1" key="1">
    <citation type="submission" date="2024-03" db="EMBL/GenBank/DDBJ databases">
        <title>WGS assembly of Saponaria officinalis var. Norfolk2.</title>
        <authorList>
            <person name="Jenkins J."/>
            <person name="Shu S."/>
            <person name="Grimwood J."/>
            <person name="Barry K."/>
            <person name="Goodstein D."/>
            <person name="Schmutz J."/>
            <person name="Leebens-Mack J."/>
            <person name="Osbourn A."/>
        </authorList>
    </citation>
    <scope>NUCLEOTIDE SEQUENCE [LARGE SCALE GENOMIC DNA]</scope>
    <source>
        <strain evidence="1">JIC</strain>
    </source>
</reference>
<keyword evidence="2" id="KW-1185">Reference proteome</keyword>
<protein>
    <recommendedName>
        <fullName evidence="3">Secreted protein</fullName>
    </recommendedName>
</protein>
<dbReference type="AlphaFoldDB" id="A0AAW1GUU2"/>
<proteinExistence type="predicted"/>
<comment type="caution">
    <text evidence="1">The sequence shown here is derived from an EMBL/GenBank/DDBJ whole genome shotgun (WGS) entry which is preliminary data.</text>
</comment>
<gene>
    <name evidence="1" type="ORF">RND81_13G074000</name>
</gene>
<organism evidence="1 2">
    <name type="scientific">Saponaria officinalis</name>
    <name type="common">Common soapwort</name>
    <name type="synonym">Lychnis saponaria</name>
    <dbReference type="NCBI Taxonomy" id="3572"/>
    <lineage>
        <taxon>Eukaryota</taxon>
        <taxon>Viridiplantae</taxon>
        <taxon>Streptophyta</taxon>
        <taxon>Embryophyta</taxon>
        <taxon>Tracheophyta</taxon>
        <taxon>Spermatophyta</taxon>
        <taxon>Magnoliopsida</taxon>
        <taxon>eudicotyledons</taxon>
        <taxon>Gunneridae</taxon>
        <taxon>Pentapetalae</taxon>
        <taxon>Caryophyllales</taxon>
        <taxon>Caryophyllaceae</taxon>
        <taxon>Caryophylleae</taxon>
        <taxon>Saponaria</taxon>
    </lineage>
</organism>
<evidence type="ECO:0000313" key="2">
    <source>
        <dbReference type="Proteomes" id="UP001443914"/>
    </source>
</evidence>
<evidence type="ECO:0000313" key="1">
    <source>
        <dbReference type="EMBL" id="KAK9668639.1"/>
    </source>
</evidence>